<keyword evidence="5" id="KW-0479">Metal-binding</keyword>
<dbReference type="AlphaFoldDB" id="A0AAN7ZU40"/>
<proteinExistence type="inferred from homology"/>
<evidence type="ECO:0000256" key="5">
    <source>
        <dbReference type="ARBA" id="ARBA00022723"/>
    </source>
</evidence>
<dbReference type="GO" id="GO:0004518">
    <property type="term" value="F:nuclease activity"/>
    <property type="evidence" value="ECO:0007669"/>
    <property type="project" value="UniProtKB-KW"/>
</dbReference>
<protein>
    <recommendedName>
        <fullName evidence="8">DDE Tnp4 domain-containing protein</fullName>
    </recommendedName>
</protein>
<evidence type="ECO:0000313" key="10">
    <source>
        <dbReference type="Proteomes" id="UP001329430"/>
    </source>
</evidence>
<dbReference type="PANTHER" id="PTHR22930:SF85">
    <property type="entry name" value="GH03217P-RELATED"/>
    <property type="match status" value="1"/>
</dbReference>
<dbReference type="Proteomes" id="UP001329430">
    <property type="component" value="Chromosome 2"/>
</dbReference>
<dbReference type="InterPro" id="IPR045249">
    <property type="entry name" value="HARBI1-like"/>
</dbReference>
<dbReference type="EMBL" id="JAVRBK010000002">
    <property type="protein sequence ID" value="KAK5648231.1"/>
    <property type="molecule type" value="Genomic_DNA"/>
</dbReference>
<keyword evidence="7" id="KW-0539">Nucleus</keyword>
<reference evidence="9 10" key="1">
    <citation type="journal article" date="2024" name="Insects">
        <title>An Improved Chromosome-Level Genome Assembly of the Firefly Pyrocoelia pectoralis.</title>
        <authorList>
            <person name="Fu X."/>
            <person name="Meyer-Rochow V.B."/>
            <person name="Ballantyne L."/>
            <person name="Zhu X."/>
        </authorList>
    </citation>
    <scope>NUCLEOTIDE SEQUENCE [LARGE SCALE GENOMIC DNA]</scope>
    <source>
        <strain evidence="9">XCY_ONT2</strain>
    </source>
</reference>
<evidence type="ECO:0000313" key="9">
    <source>
        <dbReference type="EMBL" id="KAK5648231.1"/>
    </source>
</evidence>
<evidence type="ECO:0000256" key="7">
    <source>
        <dbReference type="ARBA" id="ARBA00023242"/>
    </source>
</evidence>
<accession>A0AAN7ZU40</accession>
<evidence type="ECO:0000256" key="1">
    <source>
        <dbReference type="ARBA" id="ARBA00001968"/>
    </source>
</evidence>
<evidence type="ECO:0000256" key="6">
    <source>
        <dbReference type="ARBA" id="ARBA00022801"/>
    </source>
</evidence>
<gene>
    <name evidence="9" type="ORF">RI129_003123</name>
</gene>
<dbReference type="GO" id="GO:0016787">
    <property type="term" value="F:hydrolase activity"/>
    <property type="evidence" value="ECO:0007669"/>
    <property type="project" value="UniProtKB-KW"/>
</dbReference>
<comment type="cofactor">
    <cofactor evidence="1">
        <name>a divalent metal cation</name>
        <dbReference type="ChEBI" id="CHEBI:60240"/>
    </cofactor>
</comment>
<dbReference type="GO" id="GO:0046872">
    <property type="term" value="F:metal ion binding"/>
    <property type="evidence" value="ECO:0007669"/>
    <property type="project" value="UniProtKB-KW"/>
</dbReference>
<keyword evidence="6" id="KW-0378">Hydrolase</keyword>
<feature type="domain" description="DDE Tnp4" evidence="8">
    <location>
        <begin position="184"/>
        <end position="340"/>
    </location>
</feature>
<evidence type="ECO:0000256" key="4">
    <source>
        <dbReference type="ARBA" id="ARBA00022722"/>
    </source>
</evidence>
<evidence type="ECO:0000256" key="2">
    <source>
        <dbReference type="ARBA" id="ARBA00004123"/>
    </source>
</evidence>
<comment type="subcellular location">
    <subcellularLocation>
        <location evidence="2">Nucleus</location>
    </subcellularLocation>
</comment>
<keyword evidence="4" id="KW-0540">Nuclease</keyword>
<evidence type="ECO:0000259" key="8">
    <source>
        <dbReference type="Pfam" id="PF13359"/>
    </source>
</evidence>
<dbReference type="PANTHER" id="PTHR22930">
    <property type="match status" value="1"/>
</dbReference>
<organism evidence="9 10">
    <name type="scientific">Pyrocoelia pectoralis</name>
    <dbReference type="NCBI Taxonomy" id="417401"/>
    <lineage>
        <taxon>Eukaryota</taxon>
        <taxon>Metazoa</taxon>
        <taxon>Ecdysozoa</taxon>
        <taxon>Arthropoda</taxon>
        <taxon>Hexapoda</taxon>
        <taxon>Insecta</taxon>
        <taxon>Pterygota</taxon>
        <taxon>Neoptera</taxon>
        <taxon>Endopterygota</taxon>
        <taxon>Coleoptera</taxon>
        <taxon>Polyphaga</taxon>
        <taxon>Elateriformia</taxon>
        <taxon>Elateroidea</taxon>
        <taxon>Lampyridae</taxon>
        <taxon>Lampyrinae</taxon>
        <taxon>Pyrocoelia</taxon>
    </lineage>
</organism>
<name>A0AAN7ZU40_9COLE</name>
<sequence length="391" mass="45076">MSREEQNLLVLANHMLFDSDNSVILHLLNNVSNNNLTEKILLCASGIRETHIRPDGYYEDWLPRYLETDFFRMFRMSHATFEQLLKKVCLKVEKKYAHGGHLPVPQEKCLLITLWYLGKAETFVSIGDKFNVSESTVLHVTESYVATVASLATDYIKWPNAAECTVIEQQFKGIAEYPGVIGAIDGCHIPCKVPEKHQLSYLNRKHSHSILLQGICDANCIFTNIFVGFPGSAHDSRVFQNSSLYKNIEEFGPDTYFYSKYHLLGDSAYFLRDWLITPYIDNGRLSRDETNHNTIHSRTRVVIENTFGRLKGRWRILQYVNAYSIKKIVLITTACCVLHNFTYLCNDHMWPESYVDDDEDDLSYTTSRSENISKQNTTKRNCIKDLLKNNV</sequence>
<comment type="caution">
    <text evidence="9">The sequence shown here is derived from an EMBL/GenBank/DDBJ whole genome shotgun (WGS) entry which is preliminary data.</text>
</comment>
<dbReference type="InterPro" id="IPR027806">
    <property type="entry name" value="HARBI1_dom"/>
</dbReference>
<comment type="similarity">
    <text evidence="3">Belongs to the HARBI1 family.</text>
</comment>
<dbReference type="Pfam" id="PF13359">
    <property type="entry name" value="DDE_Tnp_4"/>
    <property type="match status" value="1"/>
</dbReference>
<keyword evidence="10" id="KW-1185">Reference proteome</keyword>
<dbReference type="GO" id="GO:0005634">
    <property type="term" value="C:nucleus"/>
    <property type="evidence" value="ECO:0007669"/>
    <property type="project" value="UniProtKB-SubCell"/>
</dbReference>
<evidence type="ECO:0000256" key="3">
    <source>
        <dbReference type="ARBA" id="ARBA00006958"/>
    </source>
</evidence>